<reference evidence="4 5" key="1">
    <citation type="submission" date="2015-03" db="EMBL/GenBank/DDBJ databases">
        <authorList>
            <person name="Hassan Y."/>
            <person name="Lepp D."/>
            <person name="Li X.-Z."/>
            <person name="Zhou T."/>
        </authorList>
    </citation>
    <scope>NUCLEOTIDE SEQUENCE [LARGE SCALE GENOMIC DNA]</scope>
    <source>
        <strain evidence="4 5">IPL18</strain>
    </source>
</reference>
<sequence>MRSDDAGNVADVAEALLLDAALESIPYGFCVWSPQFRLLMWNKHYRDFYGFAPDAIHRGMTLEDVVHLSARLGNHAGQSPEVFYEHYTSDLLANRNGARHKSQEVVSGGRIIETAHIYSPKLGWVVTHEDITDEIAKAESQQKRKLELERQNIRLDAAVNNISIGLCMMDARGRLVICNEPYARIYNLPVQLLRPGTQLEDILGHLFDMGMSTGGSRDEYIAWRREVIAKREYGKNVHELNGRTIMMQHHPMKDGGWVSTHEDITEQRQAEARIQHLARHDALTDLPNRIEFLEQMARTQAALKRGEMAAVLYIDLDHFKAVNDTLGHAVGDEVIKQAAVRLWGTTRETDLLARLGGDEFALLLRPIDGVDMAARVADRIVKAMRAPMNIGGQQIEIGASVGIAVGPGDGITTDQLVKNADLALYKAKSEGRSTYHFFETGMDAELQQRRSIEAGLRMAMQREELRLMYQPLLGLENNRVTCVEALLRWDHDERTIPPNEFVPVAEDTGLIVPIGEWVLHEACRAAASWPNGVRVAVNLSPVQFRQKDLVGQVRSALAEARLEPTRLELEITESLLLTDSEATIAALHELRGMGVRICMDDFGTGYSSLSYLRSFPFDKIKIDRSFMADLTSRDDSRAIIKAVIGLGQSLGMVTTAEGVETEEQLSLVRDFGVSEVQGFLFSPPLQSSTLANLLHSEAVKTQAKQKAS</sequence>
<dbReference type="InterPro" id="IPR001633">
    <property type="entry name" value="EAL_dom"/>
</dbReference>
<dbReference type="CDD" id="cd01948">
    <property type="entry name" value="EAL"/>
    <property type="match status" value="1"/>
</dbReference>
<protein>
    <recommendedName>
        <fullName evidence="6">Diguanylate cyclase</fullName>
    </recommendedName>
</protein>
<dbReference type="Gene3D" id="3.30.450.20">
    <property type="entry name" value="PAS domain"/>
    <property type="match status" value="2"/>
</dbReference>
<dbReference type="PATRIC" id="fig|429727.3.peg.2873"/>
<dbReference type="Gene3D" id="3.20.20.450">
    <property type="entry name" value="EAL domain"/>
    <property type="match status" value="1"/>
</dbReference>
<comment type="caution">
    <text evidence="4">The sequence shown here is derived from an EMBL/GenBank/DDBJ whole genome shotgun (WGS) entry which is preliminary data.</text>
</comment>
<dbReference type="EMBL" id="JZEY01000061">
    <property type="protein sequence ID" value="KKB07770.1"/>
    <property type="molecule type" value="Genomic_DNA"/>
</dbReference>
<keyword evidence="1" id="KW-0175">Coiled coil</keyword>
<gene>
    <name evidence="4" type="ORF">VE26_14020</name>
</gene>
<organism evidence="4 5">
    <name type="scientific">Devosia chinhatensis</name>
    <dbReference type="NCBI Taxonomy" id="429727"/>
    <lineage>
        <taxon>Bacteria</taxon>
        <taxon>Pseudomonadati</taxon>
        <taxon>Pseudomonadota</taxon>
        <taxon>Alphaproteobacteria</taxon>
        <taxon>Hyphomicrobiales</taxon>
        <taxon>Devosiaceae</taxon>
        <taxon>Devosia</taxon>
    </lineage>
</organism>
<dbReference type="Pfam" id="PF12860">
    <property type="entry name" value="PAS_7"/>
    <property type="match status" value="2"/>
</dbReference>
<evidence type="ECO:0000256" key="1">
    <source>
        <dbReference type="SAM" id="Coils"/>
    </source>
</evidence>
<evidence type="ECO:0000313" key="4">
    <source>
        <dbReference type="EMBL" id="KKB07770.1"/>
    </source>
</evidence>
<dbReference type="AlphaFoldDB" id="A0A0F5FGR0"/>
<dbReference type="InterPro" id="IPR000160">
    <property type="entry name" value="GGDEF_dom"/>
</dbReference>
<dbReference type="SUPFAM" id="SSF55073">
    <property type="entry name" value="Nucleotide cyclase"/>
    <property type="match status" value="1"/>
</dbReference>
<dbReference type="InterPro" id="IPR029787">
    <property type="entry name" value="Nucleotide_cyclase"/>
</dbReference>
<feature type="domain" description="EAL" evidence="2">
    <location>
        <begin position="449"/>
        <end position="698"/>
    </location>
</feature>
<dbReference type="SMART" id="SM00267">
    <property type="entry name" value="GGDEF"/>
    <property type="match status" value="1"/>
</dbReference>
<keyword evidence="5" id="KW-1185">Reference proteome</keyword>
<dbReference type="OrthoDB" id="9814202at2"/>
<dbReference type="PROSITE" id="PS50883">
    <property type="entry name" value="EAL"/>
    <property type="match status" value="1"/>
</dbReference>
<dbReference type="NCBIfam" id="TIGR00254">
    <property type="entry name" value="GGDEF"/>
    <property type="match status" value="1"/>
</dbReference>
<feature type="coiled-coil region" evidence="1">
    <location>
        <begin position="131"/>
        <end position="158"/>
    </location>
</feature>
<dbReference type="Pfam" id="PF00563">
    <property type="entry name" value="EAL"/>
    <property type="match status" value="1"/>
</dbReference>
<dbReference type="InterPro" id="IPR052155">
    <property type="entry name" value="Biofilm_reg_signaling"/>
</dbReference>
<dbReference type="InterPro" id="IPR035965">
    <property type="entry name" value="PAS-like_dom_sf"/>
</dbReference>
<dbReference type="PROSITE" id="PS50887">
    <property type="entry name" value="GGDEF"/>
    <property type="match status" value="1"/>
</dbReference>
<dbReference type="Pfam" id="PF00990">
    <property type="entry name" value="GGDEF"/>
    <property type="match status" value="1"/>
</dbReference>
<dbReference type="CDD" id="cd01949">
    <property type="entry name" value="GGDEF"/>
    <property type="match status" value="1"/>
</dbReference>
<dbReference type="InterPro" id="IPR043128">
    <property type="entry name" value="Rev_trsase/Diguanyl_cyclase"/>
</dbReference>
<dbReference type="Gene3D" id="3.30.70.270">
    <property type="match status" value="1"/>
</dbReference>
<dbReference type="RefSeq" id="WP_046105800.1">
    <property type="nucleotide sequence ID" value="NZ_JZEY01000061.1"/>
</dbReference>
<proteinExistence type="predicted"/>
<dbReference type="SMART" id="SM00091">
    <property type="entry name" value="PAS"/>
    <property type="match status" value="2"/>
</dbReference>
<dbReference type="SUPFAM" id="SSF141868">
    <property type="entry name" value="EAL domain-like"/>
    <property type="match status" value="1"/>
</dbReference>
<evidence type="ECO:0008006" key="6">
    <source>
        <dbReference type="Google" id="ProtNLM"/>
    </source>
</evidence>
<evidence type="ECO:0000259" key="2">
    <source>
        <dbReference type="PROSITE" id="PS50883"/>
    </source>
</evidence>
<dbReference type="Proteomes" id="UP000033649">
    <property type="component" value="Unassembled WGS sequence"/>
</dbReference>
<dbReference type="InterPro" id="IPR035919">
    <property type="entry name" value="EAL_sf"/>
</dbReference>
<accession>A0A0F5FGR0</accession>
<feature type="domain" description="GGDEF" evidence="3">
    <location>
        <begin position="307"/>
        <end position="440"/>
    </location>
</feature>
<dbReference type="InterPro" id="IPR000014">
    <property type="entry name" value="PAS"/>
</dbReference>
<evidence type="ECO:0000259" key="3">
    <source>
        <dbReference type="PROSITE" id="PS50887"/>
    </source>
</evidence>
<evidence type="ECO:0000313" key="5">
    <source>
        <dbReference type="Proteomes" id="UP000033649"/>
    </source>
</evidence>
<dbReference type="SMART" id="SM00052">
    <property type="entry name" value="EAL"/>
    <property type="match status" value="1"/>
</dbReference>
<dbReference type="SUPFAM" id="SSF55785">
    <property type="entry name" value="PYP-like sensor domain (PAS domain)"/>
    <property type="match status" value="2"/>
</dbReference>
<dbReference type="STRING" id="429727.VE26_14020"/>
<dbReference type="PANTHER" id="PTHR44757">
    <property type="entry name" value="DIGUANYLATE CYCLASE DGCP"/>
    <property type="match status" value="1"/>
</dbReference>
<dbReference type="PANTHER" id="PTHR44757:SF2">
    <property type="entry name" value="BIOFILM ARCHITECTURE MAINTENANCE PROTEIN MBAA"/>
    <property type="match status" value="1"/>
</dbReference>
<name>A0A0F5FGR0_9HYPH</name>